<keyword evidence="1" id="KW-1277">Toxin-antitoxin system</keyword>
<organism evidence="2 3">
    <name type="scientific">Pleomorphomonas carboxyditropha</name>
    <dbReference type="NCBI Taxonomy" id="2023338"/>
    <lineage>
        <taxon>Bacteria</taxon>
        <taxon>Pseudomonadati</taxon>
        <taxon>Pseudomonadota</taxon>
        <taxon>Alphaproteobacteria</taxon>
        <taxon>Hyphomicrobiales</taxon>
        <taxon>Pleomorphomonadaceae</taxon>
        <taxon>Pleomorphomonas</taxon>
    </lineage>
</organism>
<evidence type="ECO:0000256" key="1">
    <source>
        <dbReference type="ARBA" id="ARBA00022649"/>
    </source>
</evidence>
<name>A0A2G9WPY3_9HYPH</name>
<protein>
    <submittedName>
        <fullName evidence="2">Plasmid stabilization protein</fullName>
    </submittedName>
</protein>
<accession>A0A2G9WPY3</accession>
<dbReference type="AlphaFoldDB" id="A0A2G9WPY3"/>
<dbReference type="EMBL" id="NQVN01000037">
    <property type="protein sequence ID" value="PIO96362.1"/>
    <property type="molecule type" value="Genomic_DNA"/>
</dbReference>
<reference evidence="2 3" key="1">
    <citation type="submission" date="2017-08" db="EMBL/GenBank/DDBJ databases">
        <title>Pleomorphomonas carboxidotrophicus sp. nov., a new mesophilic hydrogenogenic carboxidotroph.</title>
        <authorList>
            <person name="Esquivel-Elizondo S."/>
            <person name="Krajmalnik-Brown R."/>
            <person name="Maldonado J."/>
        </authorList>
    </citation>
    <scope>NUCLEOTIDE SEQUENCE [LARGE SCALE GENOMIC DNA]</scope>
    <source>
        <strain evidence="2 3">SVCO-16</strain>
    </source>
</reference>
<dbReference type="InterPro" id="IPR007712">
    <property type="entry name" value="RelE/ParE_toxin"/>
</dbReference>
<dbReference type="RefSeq" id="WP_100083398.1">
    <property type="nucleotide sequence ID" value="NZ_NQVN01000037.1"/>
</dbReference>
<proteinExistence type="predicted"/>
<gene>
    <name evidence="2" type="ORF">CJ014_25875</name>
</gene>
<dbReference type="Pfam" id="PF05016">
    <property type="entry name" value="ParE_toxin"/>
    <property type="match status" value="1"/>
</dbReference>
<comment type="caution">
    <text evidence="2">The sequence shown here is derived from an EMBL/GenBank/DDBJ whole genome shotgun (WGS) entry which is preliminary data.</text>
</comment>
<dbReference type="InterPro" id="IPR035093">
    <property type="entry name" value="RelE/ParE_toxin_dom_sf"/>
</dbReference>
<evidence type="ECO:0000313" key="3">
    <source>
        <dbReference type="Proteomes" id="UP000231070"/>
    </source>
</evidence>
<dbReference type="Proteomes" id="UP000231070">
    <property type="component" value="Unassembled WGS sequence"/>
</dbReference>
<sequence>MRPVVWSIEAQRDNLEILRYIAEDNPFAAERVVDAIEDAGNKLGEVATGRPGRVSGTYEKSLSRHPYIIAYELRDVAGRESVVIVRIIHMSRDWPADEWPH</sequence>
<keyword evidence="3" id="KW-1185">Reference proteome</keyword>
<evidence type="ECO:0000313" key="2">
    <source>
        <dbReference type="EMBL" id="PIO96362.1"/>
    </source>
</evidence>
<dbReference type="OrthoDB" id="595470at2"/>
<dbReference type="Gene3D" id="3.30.2310.20">
    <property type="entry name" value="RelE-like"/>
    <property type="match status" value="1"/>
</dbReference>